<dbReference type="Gene3D" id="3.50.50.60">
    <property type="entry name" value="FAD/NAD(P)-binding domain"/>
    <property type="match status" value="1"/>
</dbReference>
<feature type="non-terminal residue" evidence="2">
    <location>
        <position position="233"/>
    </location>
</feature>
<dbReference type="AlphaFoldDB" id="A0A382M0H4"/>
<name>A0A382M0H4_9ZZZZ</name>
<dbReference type="EMBL" id="UINC01089624">
    <property type="protein sequence ID" value="SVC40872.1"/>
    <property type="molecule type" value="Genomic_DNA"/>
</dbReference>
<protein>
    <recommendedName>
        <fullName evidence="1">FAD dependent oxidoreductase domain-containing protein</fullName>
    </recommendedName>
</protein>
<dbReference type="InterPro" id="IPR006076">
    <property type="entry name" value="FAD-dep_OxRdtase"/>
</dbReference>
<organism evidence="2">
    <name type="scientific">marine metagenome</name>
    <dbReference type="NCBI Taxonomy" id="408172"/>
    <lineage>
        <taxon>unclassified sequences</taxon>
        <taxon>metagenomes</taxon>
        <taxon>ecological metagenomes</taxon>
    </lineage>
</organism>
<gene>
    <name evidence="2" type="ORF">METZ01_LOCUS293726</name>
</gene>
<proteinExistence type="predicted"/>
<dbReference type="GO" id="GO:0005739">
    <property type="term" value="C:mitochondrion"/>
    <property type="evidence" value="ECO:0007669"/>
    <property type="project" value="TreeGrafter"/>
</dbReference>
<feature type="domain" description="FAD dependent oxidoreductase" evidence="1">
    <location>
        <begin position="7"/>
        <end position="231"/>
    </location>
</feature>
<evidence type="ECO:0000313" key="2">
    <source>
        <dbReference type="EMBL" id="SVC40872.1"/>
    </source>
</evidence>
<dbReference type="SUPFAM" id="SSF51905">
    <property type="entry name" value="FAD/NAD(P)-binding domain"/>
    <property type="match status" value="1"/>
</dbReference>
<reference evidence="2" key="1">
    <citation type="submission" date="2018-05" db="EMBL/GenBank/DDBJ databases">
        <authorList>
            <person name="Lanie J.A."/>
            <person name="Ng W.-L."/>
            <person name="Kazmierczak K.M."/>
            <person name="Andrzejewski T.M."/>
            <person name="Davidsen T.M."/>
            <person name="Wayne K.J."/>
            <person name="Tettelin H."/>
            <person name="Glass J.I."/>
            <person name="Rusch D."/>
            <person name="Podicherti R."/>
            <person name="Tsui H.-C.T."/>
            <person name="Winkler M.E."/>
        </authorList>
    </citation>
    <scope>NUCLEOTIDE SEQUENCE</scope>
</reference>
<dbReference type="Pfam" id="PF01266">
    <property type="entry name" value="DAO"/>
    <property type="match status" value="1"/>
</dbReference>
<sequence>MSKNISDVIIIGGGVAGLSTAMQLAKRGSSVTVLEREQIGNGSTGRAAGLLGQLRGTAEHTRMLMDGVEIVKELEAKASVEIYVQTGSVRVAETPERAQEITDLVEMGHSIDFDIDHIAIDELAKRLPYMHTDDLTAACWCPTDGHLQPAELAAAYHKVGRDHGVRYETNCPVTGVLLEGNKALGVQTPKGEFLSPVLVNAAGPWSYLVAGLTDTTLPTAALGHVYLTTQPHS</sequence>
<dbReference type="PANTHER" id="PTHR13847:SF193">
    <property type="entry name" value="PYRUVATE DEHYDROGENASE PHOSPHATASE REGULATORY SUBUNIT, MITOCHONDRIAL"/>
    <property type="match status" value="1"/>
</dbReference>
<accession>A0A382M0H4</accession>
<evidence type="ECO:0000259" key="1">
    <source>
        <dbReference type="Pfam" id="PF01266"/>
    </source>
</evidence>
<dbReference type="Gene3D" id="3.30.9.10">
    <property type="entry name" value="D-Amino Acid Oxidase, subunit A, domain 2"/>
    <property type="match status" value="1"/>
</dbReference>
<dbReference type="PANTHER" id="PTHR13847">
    <property type="entry name" value="SARCOSINE DEHYDROGENASE-RELATED"/>
    <property type="match status" value="1"/>
</dbReference>
<dbReference type="InterPro" id="IPR036188">
    <property type="entry name" value="FAD/NAD-bd_sf"/>
</dbReference>